<feature type="domain" description="SUF system FeS cluster assembly SufBD N-terminal" evidence="3">
    <location>
        <begin position="154"/>
        <end position="212"/>
    </location>
</feature>
<dbReference type="InterPro" id="IPR045595">
    <property type="entry name" value="SufBD_N"/>
</dbReference>
<sequence length="491" mass="54719">MSNKVNKLSSSKNYSDLALTNVVDQPYKYGFKTNVETEHFPKGVTAETVKLISQKKGEPEYMLQFRLRAYRRWITLTAPEWACVTHVDIDYQNILYYSVPKPKDIHNFELVDHEILTTFEKLGIPLSEQKRLANVAVDAIFDSVSVGTTFKEELSKAGVIFCSMSEALRTYPELVKQFLGTVVPLGDNYFAALNSAVFTDGSFCYVPKGVKCPLDLSTYFRINNEESGQFERTLIIADIDSKVTYLEGCTAPKFDSNQLHAAVVELVALENAEIKYSTVQNWYAGDSSGVGGIYNFVTKRGLCAGKHSKISWTQVETGSAITWKYPGCILLGDNSIGEFYSVAVTNHYQQADTGTKMIHIGNSTKSRIVSKGISAGNSKNTYRGQVTINTKASYSVNYSQCDSMLIGDRSQASTFPYIQVRNPTSRVEHEASTSKIEEEQLFYFLQRGIDLETAVALLVSGFCKEVFNELPMEFALEADRLLNLKLEGSVG</sequence>
<dbReference type="NCBIfam" id="NF008773">
    <property type="entry name" value="PRK11814.1"/>
    <property type="match status" value="1"/>
</dbReference>
<dbReference type="Pfam" id="PF01458">
    <property type="entry name" value="SUFBD_core"/>
    <property type="match status" value="1"/>
</dbReference>
<dbReference type="AlphaFoldDB" id="A0A679CB21"/>
<reference evidence="4" key="1">
    <citation type="journal article" date="2020" name="Genome Biol. Evol.">
        <title>Comparative plastid genomics of Cryptomonas species reveals fine-scale genomic responses to loss of photosynthesis.</title>
        <authorList>
            <person name="Tanifuji G."/>
            <person name="Kamikawa R."/>
            <person name="Moore C.E."/>
            <person name="Mills T."/>
            <person name="Onodera N.T."/>
            <person name="Kashiyama Y."/>
            <person name="Archibald J.M."/>
            <person name="Inagaki Y."/>
            <person name="Hashimoto T."/>
        </authorList>
    </citation>
    <scope>NUCLEOTIDE SEQUENCE</scope>
    <source>
        <strain evidence="4">CCAC 1634 B</strain>
    </source>
</reference>
<dbReference type="InterPro" id="IPR010231">
    <property type="entry name" value="SUF_FeS_clus_asmbl_SufB"/>
</dbReference>
<dbReference type="InterPro" id="IPR037284">
    <property type="entry name" value="SUF_FeS_clus_asmbl_SufBD_sf"/>
</dbReference>
<dbReference type="NCBIfam" id="TIGR01980">
    <property type="entry name" value="sufB"/>
    <property type="match status" value="1"/>
</dbReference>
<organism evidence="4">
    <name type="scientific">Cryptomonas sp. CCAC 1634B</name>
    <dbReference type="NCBI Taxonomy" id="2051848"/>
    <lineage>
        <taxon>Eukaryota</taxon>
        <taxon>Cryptophyceae</taxon>
        <taxon>Cryptomonadales</taxon>
        <taxon>Cryptomonadaceae</taxon>
        <taxon>Cryptomonas</taxon>
    </lineage>
</organism>
<evidence type="ECO:0000313" key="4">
    <source>
        <dbReference type="EMBL" id="BBK20518.1"/>
    </source>
</evidence>
<feature type="domain" description="SUF system FeS cluster assembly SufBD core" evidence="2">
    <location>
        <begin position="220"/>
        <end position="462"/>
    </location>
</feature>
<name>A0A679CB21_9CRYP</name>
<accession>A0A679CB21</accession>
<gene>
    <name evidence="4" type="primary">sufB</name>
    <name evidence="4" type="ORF">CryM1634B_p115</name>
</gene>
<evidence type="ECO:0000256" key="1">
    <source>
        <dbReference type="ARBA" id="ARBA00043967"/>
    </source>
</evidence>
<dbReference type="Pfam" id="PF19295">
    <property type="entry name" value="SufBD_N"/>
    <property type="match status" value="1"/>
</dbReference>
<dbReference type="SUPFAM" id="SSF101960">
    <property type="entry name" value="Stabilizer of iron transporter SufD"/>
    <property type="match status" value="1"/>
</dbReference>
<dbReference type="EMBL" id="LC484193">
    <property type="protein sequence ID" value="BBK20518.1"/>
    <property type="molecule type" value="Genomic_DNA"/>
</dbReference>
<dbReference type="InterPro" id="IPR055346">
    <property type="entry name" value="Fe-S_cluster_assembly_SufBD"/>
</dbReference>
<dbReference type="PANTHER" id="PTHR30508:SF1">
    <property type="entry name" value="UPF0051 PROTEIN ABCI8, CHLOROPLASTIC-RELATED"/>
    <property type="match status" value="1"/>
</dbReference>
<protein>
    <submittedName>
        <fullName evidence="4">SufB protein</fullName>
    </submittedName>
</protein>
<proteinExistence type="inferred from homology"/>
<geneLocation type="plastid" evidence="4"/>
<dbReference type="GO" id="GO:0016226">
    <property type="term" value="P:iron-sulfur cluster assembly"/>
    <property type="evidence" value="ECO:0007669"/>
    <property type="project" value="InterPro"/>
</dbReference>
<evidence type="ECO:0000259" key="3">
    <source>
        <dbReference type="Pfam" id="PF19295"/>
    </source>
</evidence>
<dbReference type="PANTHER" id="PTHR30508">
    <property type="entry name" value="FES CLUSTER ASSEMBLY PROTEIN SUF"/>
    <property type="match status" value="1"/>
</dbReference>
<keyword evidence="4" id="KW-0934">Plastid</keyword>
<dbReference type="InterPro" id="IPR000825">
    <property type="entry name" value="SUF_FeS_clus_asmbl_SufBD_core"/>
</dbReference>
<comment type="similarity">
    <text evidence="1">Belongs to the iron-sulfur cluster assembly SufBD family.</text>
</comment>
<evidence type="ECO:0000259" key="2">
    <source>
        <dbReference type="Pfam" id="PF01458"/>
    </source>
</evidence>